<accession>A0ABV4I0A9</accession>
<keyword evidence="4" id="KW-1185">Reference proteome</keyword>
<gene>
    <name evidence="3" type="ORF">AB2L28_07650</name>
</gene>
<organism evidence="3 4">
    <name type="scientific">Kineococcus mangrovi</name>
    <dbReference type="NCBI Taxonomy" id="1660183"/>
    <lineage>
        <taxon>Bacteria</taxon>
        <taxon>Bacillati</taxon>
        <taxon>Actinomycetota</taxon>
        <taxon>Actinomycetes</taxon>
        <taxon>Kineosporiales</taxon>
        <taxon>Kineosporiaceae</taxon>
        <taxon>Kineococcus</taxon>
    </lineage>
</organism>
<dbReference type="EMBL" id="JBGGTQ010000003">
    <property type="protein sequence ID" value="MEZ0492110.1"/>
    <property type="molecule type" value="Genomic_DNA"/>
</dbReference>
<dbReference type="CDD" id="cd00371">
    <property type="entry name" value="HMA"/>
    <property type="match status" value="1"/>
</dbReference>
<sequence>MSTNQFQVSGMTCAHCVGAVTEEVSALPGVEAVQVDLVPDGTSTLTVTSTTPLEESAVAAAVDEAGYELVR</sequence>
<dbReference type="InterPro" id="IPR006121">
    <property type="entry name" value="HMA_dom"/>
</dbReference>
<dbReference type="SUPFAM" id="SSF55008">
    <property type="entry name" value="HMA, heavy metal-associated domain"/>
    <property type="match status" value="1"/>
</dbReference>
<evidence type="ECO:0000259" key="2">
    <source>
        <dbReference type="PROSITE" id="PS50846"/>
    </source>
</evidence>
<dbReference type="Gene3D" id="3.30.70.100">
    <property type="match status" value="1"/>
</dbReference>
<name>A0ABV4I0A9_9ACTN</name>
<dbReference type="PROSITE" id="PS01047">
    <property type="entry name" value="HMA_1"/>
    <property type="match status" value="1"/>
</dbReference>
<dbReference type="PROSITE" id="PS50846">
    <property type="entry name" value="HMA_2"/>
    <property type="match status" value="1"/>
</dbReference>
<evidence type="ECO:0000313" key="3">
    <source>
        <dbReference type="EMBL" id="MEZ0492110.1"/>
    </source>
</evidence>
<feature type="domain" description="HMA" evidence="2">
    <location>
        <begin position="2"/>
        <end position="70"/>
    </location>
</feature>
<reference evidence="3 4" key="1">
    <citation type="submission" date="2024-07" db="EMBL/GenBank/DDBJ databases">
        <authorList>
            <person name="Thanompreechachai J."/>
            <person name="Duangmal K."/>
        </authorList>
    </citation>
    <scope>NUCLEOTIDE SEQUENCE [LARGE SCALE GENOMIC DNA]</scope>
    <source>
        <strain evidence="3 4">TBRC 1896</strain>
    </source>
</reference>
<dbReference type="RefSeq" id="WP_370718156.1">
    <property type="nucleotide sequence ID" value="NZ_JBGGTQ010000003.1"/>
</dbReference>
<proteinExistence type="predicted"/>
<evidence type="ECO:0000256" key="1">
    <source>
        <dbReference type="ARBA" id="ARBA00022723"/>
    </source>
</evidence>
<comment type="caution">
    <text evidence="3">The sequence shown here is derived from an EMBL/GenBank/DDBJ whole genome shotgun (WGS) entry which is preliminary data.</text>
</comment>
<dbReference type="InterPro" id="IPR017969">
    <property type="entry name" value="Heavy-metal-associated_CS"/>
</dbReference>
<evidence type="ECO:0000313" key="4">
    <source>
        <dbReference type="Proteomes" id="UP001566476"/>
    </source>
</evidence>
<protein>
    <submittedName>
        <fullName evidence="3">Heavy-metal-associated domain-containing protein</fullName>
    </submittedName>
</protein>
<dbReference type="InterPro" id="IPR036163">
    <property type="entry name" value="HMA_dom_sf"/>
</dbReference>
<dbReference type="Proteomes" id="UP001566476">
    <property type="component" value="Unassembled WGS sequence"/>
</dbReference>
<dbReference type="Pfam" id="PF00403">
    <property type="entry name" value="HMA"/>
    <property type="match status" value="1"/>
</dbReference>
<keyword evidence="1" id="KW-0479">Metal-binding</keyword>